<reference evidence="2" key="1">
    <citation type="submission" date="2023-03" db="EMBL/GenBank/DDBJ databases">
        <authorList>
            <person name="Julca I."/>
        </authorList>
    </citation>
    <scope>NUCLEOTIDE SEQUENCE</scope>
</reference>
<organism evidence="2 3">
    <name type="scientific">Oldenlandia corymbosa var. corymbosa</name>
    <dbReference type="NCBI Taxonomy" id="529605"/>
    <lineage>
        <taxon>Eukaryota</taxon>
        <taxon>Viridiplantae</taxon>
        <taxon>Streptophyta</taxon>
        <taxon>Embryophyta</taxon>
        <taxon>Tracheophyta</taxon>
        <taxon>Spermatophyta</taxon>
        <taxon>Magnoliopsida</taxon>
        <taxon>eudicotyledons</taxon>
        <taxon>Gunneridae</taxon>
        <taxon>Pentapetalae</taxon>
        <taxon>asterids</taxon>
        <taxon>lamiids</taxon>
        <taxon>Gentianales</taxon>
        <taxon>Rubiaceae</taxon>
        <taxon>Rubioideae</taxon>
        <taxon>Spermacoceae</taxon>
        <taxon>Hedyotis-Oldenlandia complex</taxon>
        <taxon>Oldenlandia</taxon>
    </lineage>
</organism>
<evidence type="ECO:0000259" key="1">
    <source>
        <dbReference type="SMART" id="SM00256"/>
    </source>
</evidence>
<dbReference type="Proteomes" id="UP001161247">
    <property type="component" value="Chromosome 1"/>
</dbReference>
<dbReference type="Pfam" id="PF00646">
    <property type="entry name" value="F-box"/>
    <property type="match status" value="1"/>
</dbReference>
<evidence type="ECO:0000313" key="3">
    <source>
        <dbReference type="Proteomes" id="UP001161247"/>
    </source>
</evidence>
<dbReference type="SMART" id="SM00256">
    <property type="entry name" value="FBOX"/>
    <property type="match status" value="1"/>
</dbReference>
<accession>A0AAV1C4E1</accession>
<protein>
    <submittedName>
        <fullName evidence="2">OLC1v1025237C1</fullName>
    </submittedName>
</protein>
<dbReference type="PANTHER" id="PTHR31111:SF136">
    <property type="entry name" value="F-BOX ASSOCIATED DOMAIN-CONTAINING PROTEIN"/>
    <property type="match status" value="1"/>
</dbReference>
<proteinExistence type="predicted"/>
<dbReference type="SUPFAM" id="SSF81383">
    <property type="entry name" value="F-box domain"/>
    <property type="match status" value="1"/>
</dbReference>
<evidence type="ECO:0000313" key="2">
    <source>
        <dbReference type="EMBL" id="CAI9090460.1"/>
    </source>
</evidence>
<dbReference type="EMBL" id="OX459118">
    <property type="protein sequence ID" value="CAI9090460.1"/>
    <property type="molecule type" value="Genomic_DNA"/>
</dbReference>
<dbReference type="PANTHER" id="PTHR31111">
    <property type="entry name" value="BNAA05G37150D PROTEIN-RELATED"/>
    <property type="match status" value="1"/>
</dbReference>
<feature type="domain" description="F-box" evidence="1">
    <location>
        <begin position="23"/>
        <end position="65"/>
    </location>
</feature>
<dbReference type="InterPro" id="IPR036047">
    <property type="entry name" value="F-box-like_dom_sf"/>
</dbReference>
<sequence>MKQHRSSGWRCWPQDFCCYFNAIPRDLQLEIFKKLDAISIGTCRLVSKLWNKILTGNQTMLMLRETHLVSSHCDILFVCQATSKESDINLIKFNVVSTKNNEVSFINKRMHAYIHHDDIRLVMPITCDLVALRTAYTVRILNPTTGEVRELSQPFDAKSVIDYVFWSFNFGFAPGIDEYVVFILRMLRDQTMEGRMLNWRLNEVLTSKKRAWKDVCDRCPHVVNSGIVVDRYVYLPICKSSNYGVEGFTEDEELVSFDICQQKFEIIYGPGGASWNAKDCGVDKDLVLLDLNGLLCITNPWYIIVKRYFEIWSWKKKGDGNGEVDVWCWNMEFNTYMSFCTPEGLPITPLSAPFERNWIRCFFLCLSTRTFGMEGNRFRRRLWCFLELDLSFDNIPNELAIEIFKKLDVISIRRMDNEVTIINEQMRVFICERRVHRVLPITCDLIGLQMAYTMKVLNPTTGRVRKLLEPFISKGNKDYVYWSFNFGLSSWMGEYVVLILHMLWDRTMEARMMSWRFNEKLSPRKKVWRDVAGHCPRSVDNGLVIGRHAYMPVDRYLNKDVKGFSEEEILVSFDISDQRFEIICAPEGASWSAQDYTLDKRVVLLDLNGVLCVANPGYVLLKRHFEIWSWKRFPRTSDAGDAWGWNLEFNTYMPMSMEMWIPMTPLPAPFDHNWMRTLFLCPKASFRGEFLMSGYDYSNYIIFDPVSGCYRDVKKPPLFEDKFDVSVGFYWPRSAHF</sequence>
<gene>
    <name evidence="2" type="ORF">OLC1_LOCUS2619</name>
</gene>
<dbReference type="AlphaFoldDB" id="A0AAV1C4E1"/>
<dbReference type="CDD" id="cd09917">
    <property type="entry name" value="F-box_SF"/>
    <property type="match status" value="1"/>
</dbReference>
<dbReference type="InterPro" id="IPR001810">
    <property type="entry name" value="F-box_dom"/>
</dbReference>
<keyword evidence="3" id="KW-1185">Reference proteome</keyword>
<name>A0AAV1C4E1_OLDCO</name>
<dbReference type="Gene3D" id="1.20.1280.50">
    <property type="match status" value="1"/>
</dbReference>